<dbReference type="PANTHER" id="PTHR43591:SF24">
    <property type="entry name" value="2-METHOXY-6-POLYPRENYL-1,4-BENZOQUINOL METHYLASE, MITOCHONDRIAL"/>
    <property type="match status" value="1"/>
</dbReference>
<evidence type="ECO:0000259" key="1">
    <source>
        <dbReference type="Pfam" id="PF08241"/>
    </source>
</evidence>
<dbReference type="SUPFAM" id="SSF53335">
    <property type="entry name" value="S-adenosyl-L-methionine-dependent methyltransferases"/>
    <property type="match status" value="1"/>
</dbReference>
<sequence>MIDKLLDPQPGEKLLEVGCSSGYRIEGYAGKGVELWGVDADHEAIEVGKQRGSPVNLIEADAGNLPFADGFFDKVLCVHLLEHLPDPVRAIGEMSRVLRCEGTAVIVVPCERIRGDTTFAGWLRFQNLHLHRFSPPQITSLLLPHFFIEKALFHTLIPGQFKKMPLDRTPLLYYLSLAMLFKVRRF</sequence>
<protein>
    <recommendedName>
        <fullName evidence="1">Methyltransferase type 11 domain-containing protein</fullName>
    </recommendedName>
</protein>
<dbReference type="InterPro" id="IPR013216">
    <property type="entry name" value="Methyltransf_11"/>
</dbReference>
<comment type="caution">
    <text evidence="2">The sequence shown here is derived from an EMBL/GenBank/DDBJ whole genome shotgun (WGS) entry which is preliminary data.</text>
</comment>
<dbReference type="CDD" id="cd02440">
    <property type="entry name" value="AdoMet_MTases"/>
    <property type="match status" value="1"/>
</dbReference>
<dbReference type="AlphaFoldDB" id="A0A532VBA9"/>
<dbReference type="Pfam" id="PF08241">
    <property type="entry name" value="Methyltransf_11"/>
    <property type="match status" value="1"/>
</dbReference>
<evidence type="ECO:0000313" key="3">
    <source>
        <dbReference type="Proteomes" id="UP000317778"/>
    </source>
</evidence>
<gene>
    <name evidence="2" type="ORF">CEE36_01355</name>
</gene>
<dbReference type="InterPro" id="IPR029063">
    <property type="entry name" value="SAM-dependent_MTases_sf"/>
</dbReference>
<reference evidence="2 3" key="1">
    <citation type="submission" date="2017-06" db="EMBL/GenBank/DDBJ databases">
        <title>Novel microbial phyla capable of carbon fixation and sulfur reduction in deep-sea sediments.</title>
        <authorList>
            <person name="Huang J."/>
            <person name="Baker B."/>
            <person name="Wang Y."/>
        </authorList>
    </citation>
    <scope>NUCLEOTIDE SEQUENCE [LARGE SCALE GENOMIC DNA]</scope>
    <source>
        <strain evidence="2">B3_TA06</strain>
    </source>
</reference>
<name>A0A532VBA9_UNCT6</name>
<dbReference type="GO" id="GO:0008757">
    <property type="term" value="F:S-adenosylmethionine-dependent methyltransferase activity"/>
    <property type="evidence" value="ECO:0007669"/>
    <property type="project" value="InterPro"/>
</dbReference>
<accession>A0A532VBA9</accession>
<feature type="domain" description="Methyltransferase type 11" evidence="1">
    <location>
        <begin position="15"/>
        <end position="106"/>
    </location>
</feature>
<dbReference type="EMBL" id="NJBO01000001">
    <property type="protein sequence ID" value="TKJ44458.1"/>
    <property type="molecule type" value="Genomic_DNA"/>
</dbReference>
<dbReference type="Gene3D" id="3.40.50.150">
    <property type="entry name" value="Vaccinia Virus protein VP39"/>
    <property type="match status" value="1"/>
</dbReference>
<proteinExistence type="predicted"/>
<evidence type="ECO:0000313" key="2">
    <source>
        <dbReference type="EMBL" id="TKJ44458.1"/>
    </source>
</evidence>
<organism evidence="2 3">
    <name type="scientific">candidate division TA06 bacterium B3_TA06</name>
    <dbReference type="NCBI Taxonomy" id="2012487"/>
    <lineage>
        <taxon>Bacteria</taxon>
        <taxon>Bacteria division TA06</taxon>
    </lineage>
</organism>
<dbReference type="Proteomes" id="UP000317778">
    <property type="component" value="Unassembled WGS sequence"/>
</dbReference>
<dbReference type="PANTHER" id="PTHR43591">
    <property type="entry name" value="METHYLTRANSFERASE"/>
    <property type="match status" value="1"/>
</dbReference>